<dbReference type="OrthoDB" id="6744003at2759"/>
<evidence type="ECO:0000313" key="2">
    <source>
        <dbReference type="Proteomes" id="UP000499080"/>
    </source>
</evidence>
<accession>A0A4Y2LMF1</accession>
<dbReference type="EMBL" id="BGPR01006006">
    <property type="protein sequence ID" value="GBN15300.1"/>
    <property type="molecule type" value="Genomic_DNA"/>
</dbReference>
<gene>
    <name evidence="1" type="ORF">AVEN_6588_1</name>
</gene>
<organism evidence="1 2">
    <name type="scientific">Araneus ventricosus</name>
    <name type="common">Orbweaver spider</name>
    <name type="synonym">Epeira ventricosa</name>
    <dbReference type="NCBI Taxonomy" id="182803"/>
    <lineage>
        <taxon>Eukaryota</taxon>
        <taxon>Metazoa</taxon>
        <taxon>Ecdysozoa</taxon>
        <taxon>Arthropoda</taxon>
        <taxon>Chelicerata</taxon>
        <taxon>Arachnida</taxon>
        <taxon>Araneae</taxon>
        <taxon>Araneomorphae</taxon>
        <taxon>Entelegynae</taxon>
        <taxon>Araneoidea</taxon>
        <taxon>Araneidae</taxon>
        <taxon>Araneus</taxon>
    </lineage>
</organism>
<dbReference type="AlphaFoldDB" id="A0A4Y2LMF1"/>
<name>A0A4Y2LMF1_ARAVE</name>
<protein>
    <submittedName>
        <fullName evidence="1">Uncharacterized protein</fullName>
    </submittedName>
</protein>
<dbReference type="Proteomes" id="UP000499080">
    <property type="component" value="Unassembled WGS sequence"/>
</dbReference>
<comment type="caution">
    <text evidence="1">The sequence shown here is derived from an EMBL/GenBank/DDBJ whole genome shotgun (WGS) entry which is preliminary data.</text>
</comment>
<keyword evidence="2" id="KW-1185">Reference proteome</keyword>
<reference evidence="1 2" key="1">
    <citation type="journal article" date="2019" name="Sci. Rep.">
        <title>Orb-weaving spider Araneus ventricosus genome elucidates the spidroin gene catalogue.</title>
        <authorList>
            <person name="Kono N."/>
            <person name="Nakamura H."/>
            <person name="Ohtoshi R."/>
            <person name="Moran D.A.P."/>
            <person name="Shinohara A."/>
            <person name="Yoshida Y."/>
            <person name="Fujiwara M."/>
            <person name="Mori M."/>
            <person name="Tomita M."/>
            <person name="Arakawa K."/>
        </authorList>
    </citation>
    <scope>NUCLEOTIDE SEQUENCE [LARGE SCALE GENOMIC DNA]</scope>
</reference>
<evidence type="ECO:0000313" key="1">
    <source>
        <dbReference type="EMBL" id="GBN15300.1"/>
    </source>
</evidence>
<proteinExistence type="predicted"/>
<sequence>MQTKLLEVLHFLKPLKTNLGPNVLRPREQQLKATFVVCHIKNNAKNNQQLLSSIINNLERRPLTTRSSNEKAWTTPFPDRDSHQKDYKTLLSELKVLDSKSWPSNKSVGYSESEIEKLCARFRLNVNKILQGLSRKQFCYTKRVHSTDELLNPYSVQFIRMRVWF</sequence>